<keyword evidence="4" id="KW-1185">Reference proteome</keyword>
<reference evidence="2 4" key="1">
    <citation type="journal article" date="2011" name="Nature">
        <title>The Medicago genome provides insight into the evolution of rhizobial symbioses.</title>
        <authorList>
            <person name="Young N.D."/>
            <person name="Debelle F."/>
            <person name="Oldroyd G.E."/>
            <person name="Geurts R."/>
            <person name="Cannon S.B."/>
            <person name="Udvardi M.K."/>
            <person name="Benedito V.A."/>
            <person name="Mayer K.F."/>
            <person name="Gouzy J."/>
            <person name="Schoof H."/>
            <person name="Van de Peer Y."/>
            <person name="Proost S."/>
            <person name="Cook D.R."/>
            <person name="Meyers B.C."/>
            <person name="Spannagl M."/>
            <person name="Cheung F."/>
            <person name="De Mita S."/>
            <person name="Krishnakumar V."/>
            <person name="Gundlach H."/>
            <person name="Zhou S."/>
            <person name="Mudge J."/>
            <person name="Bharti A.K."/>
            <person name="Murray J.D."/>
            <person name="Naoumkina M.A."/>
            <person name="Rosen B."/>
            <person name="Silverstein K.A."/>
            <person name="Tang H."/>
            <person name="Rombauts S."/>
            <person name="Zhao P.X."/>
            <person name="Zhou P."/>
            <person name="Barbe V."/>
            <person name="Bardou P."/>
            <person name="Bechner M."/>
            <person name="Bellec A."/>
            <person name="Berger A."/>
            <person name="Berges H."/>
            <person name="Bidwell S."/>
            <person name="Bisseling T."/>
            <person name="Choisne N."/>
            <person name="Couloux A."/>
            <person name="Denny R."/>
            <person name="Deshpande S."/>
            <person name="Dai X."/>
            <person name="Doyle J.J."/>
            <person name="Dudez A.M."/>
            <person name="Farmer A.D."/>
            <person name="Fouteau S."/>
            <person name="Franken C."/>
            <person name="Gibelin C."/>
            <person name="Gish J."/>
            <person name="Goldstein S."/>
            <person name="Gonzalez A.J."/>
            <person name="Green P.J."/>
            <person name="Hallab A."/>
            <person name="Hartog M."/>
            <person name="Hua A."/>
            <person name="Humphray S.J."/>
            <person name="Jeong D.H."/>
            <person name="Jing Y."/>
            <person name="Jocker A."/>
            <person name="Kenton S.M."/>
            <person name="Kim D.J."/>
            <person name="Klee K."/>
            <person name="Lai H."/>
            <person name="Lang C."/>
            <person name="Lin S."/>
            <person name="Macmil S.L."/>
            <person name="Magdelenat G."/>
            <person name="Matthews L."/>
            <person name="McCorrison J."/>
            <person name="Monaghan E.L."/>
            <person name="Mun J.H."/>
            <person name="Najar F.Z."/>
            <person name="Nicholson C."/>
            <person name="Noirot C."/>
            <person name="O'Bleness M."/>
            <person name="Paule C.R."/>
            <person name="Poulain J."/>
            <person name="Prion F."/>
            <person name="Qin B."/>
            <person name="Qu C."/>
            <person name="Retzel E.F."/>
            <person name="Riddle C."/>
            <person name="Sallet E."/>
            <person name="Samain S."/>
            <person name="Samson N."/>
            <person name="Sanders I."/>
            <person name="Saurat O."/>
            <person name="Scarpelli C."/>
            <person name="Schiex T."/>
            <person name="Segurens B."/>
            <person name="Severin A.J."/>
            <person name="Sherrier D.J."/>
            <person name="Shi R."/>
            <person name="Sims S."/>
            <person name="Singer S.R."/>
            <person name="Sinharoy S."/>
            <person name="Sterck L."/>
            <person name="Viollet A."/>
            <person name="Wang B.B."/>
            <person name="Wang K."/>
            <person name="Wang M."/>
            <person name="Wang X."/>
            <person name="Warfsmann J."/>
            <person name="Weissenbach J."/>
            <person name="White D.D."/>
            <person name="White J.D."/>
            <person name="Wiley G.B."/>
            <person name="Wincker P."/>
            <person name="Xing Y."/>
            <person name="Yang L."/>
            <person name="Yao Z."/>
            <person name="Ying F."/>
            <person name="Zhai J."/>
            <person name="Zhou L."/>
            <person name="Zuber A."/>
            <person name="Denarie J."/>
            <person name="Dixon R.A."/>
            <person name="May G.D."/>
            <person name="Schwartz D.C."/>
            <person name="Rogers J."/>
            <person name="Quetier F."/>
            <person name="Town C.D."/>
            <person name="Roe B.A."/>
        </authorList>
    </citation>
    <scope>NUCLEOTIDE SEQUENCE [LARGE SCALE GENOMIC DNA]</scope>
    <source>
        <strain evidence="2">A17</strain>
        <strain evidence="3 4">cv. Jemalong A17</strain>
    </source>
</reference>
<evidence type="ECO:0000313" key="2">
    <source>
        <dbReference type="EMBL" id="KEH17941.1"/>
    </source>
</evidence>
<name>A0A072TL71_MEDTR</name>
<dbReference type="STRING" id="3880.A0A072TL71"/>
<keyword evidence="2" id="KW-0121">Carboxypeptidase</keyword>
<dbReference type="HOGENOM" id="CLU_1463389_0_0_1"/>
<dbReference type="Pfam" id="PF00450">
    <property type="entry name" value="Peptidase_S10"/>
    <property type="match status" value="1"/>
</dbReference>
<evidence type="ECO:0000313" key="3">
    <source>
        <dbReference type="EnsemblPlants" id="KEH17941"/>
    </source>
</evidence>
<dbReference type="Proteomes" id="UP000002051">
    <property type="component" value="Chromosome 8"/>
</dbReference>
<gene>
    <name evidence="2" type="ordered locus">MTR_8g007520</name>
</gene>
<dbReference type="InterPro" id="IPR001563">
    <property type="entry name" value="Peptidase_S10"/>
</dbReference>
<dbReference type="EMBL" id="CM001224">
    <property type="protein sequence ID" value="KEH17941.1"/>
    <property type="molecule type" value="Genomic_DNA"/>
</dbReference>
<reference evidence="3" key="3">
    <citation type="submission" date="2015-04" db="UniProtKB">
        <authorList>
            <consortium name="EnsemblPlants"/>
        </authorList>
    </citation>
    <scope>IDENTIFICATION</scope>
    <source>
        <strain evidence="3">cv. Jemalong A17</strain>
    </source>
</reference>
<dbReference type="EnsemblPlants" id="KEH17941">
    <property type="protein sequence ID" value="KEH17941"/>
    <property type="gene ID" value="MTR_8g007520"/>
</dbReference>
<evidence type="ECO:0000313" key="4">
    <source>
        <dbReference type="Proteomes" id="UP000002051"/>
    </source>
</evidence>
<keyword evidence="2" id="KW-0645">Protease</keyword>
<evidence type="ECO:0000256" key="1">
    <source>
        <dbReference type="ARBA" id="ARBA00009431"/>
    </source>
</evidence>
<dbReference type="InterPro" id="IPR029058">
    <property type="entry name" value="AB_hydrolase_fold"/>
</dbReference>
<comment type="similarity">
    <text evidence="1">Belongs to the peptidase S10 family.</text>
</comment>
<accession>A0A072TL71</accession>
<proteinExistence type="inferred from homology"/>
<dbReference type="GO" id="GO:0004185">
    <property type="term" value="F:serine-type carboxypeptidase activity"/>
    <property type="evidence" value="ECO:0007669"/>
    <property type="project" value="InterPro"/>
</dbReference>
<dbReference type="SUPFAM" id="SSF53474">
    <property type="entry name" value="alpha/beta-Hydrolases"/>
    <property type="match status" value="1"/>
</dbReference>
<keyword evidence="2" id="KW-0378">Hydrolase</keyword>
<reference evidence="2 4" key="2">
    <citation type="journal article" date="2014" name="BMC Genomics">
        <title>An improved genome release (version Mt4.0) for the model legume Medicago truncatula.</title>
        <authorList>
            <person name="Tang H."/>
            <person name="Krishnakumar V."/>
            <person name="Bidwell S."/>
            <person name="Rosen B."/>
            <person name="Chan A."/>
            <person name="Zhou S."/>
            <person name="Gentzbittel L."/>
            <person name="Childs K.L."/>
            <person name="Yandell M."/>
            <person name="Gundlach H."/>
            <person name="Mayer K.F."/>
            <person name="Schwartz D.C."/>
            <person name="Town C.D."/>
        </authorList>
    </citation>
    <scope>GENOME REANNOTATION</scope>
    <source>
        <strain evidence="2">A17</strain>
        <strain evidence="3 4">cv. Jemalong A17</strain>
    </source>
</reference>
<dbReference type="AlphaFoldDB" id="A0A072TL71"/>
<organism evidence="2 4">
    <name type="scientific">Medicago truncatula</name>
    <name type="common">Barrel medic</name>
    <name type="synonym">Medicago tribuloides</name>
    <dbReference type="NCBI Taxonomy" id="3880"/>
    <lineage>
        <taxon>Eukaryota</taxon>
        <taxon>Viridiplantae</taxon>
        <taxon>Streptophyta</taxon>
        <taxon>Embryophyta</taxon>
        <taxon>Tracheophyta</taxon>
        <taxon>Spermatophyta</taxon>
        <taxon>Magnoliopsida</taxon>
        <taxon>eudicotyledons</taxon>
        <taxon>Gunneridae</taxon>
        <taxon>Pentapetalae</taxon>
        <taxon>rosids</taxon>
        <taxon>fabids</taxon>
        <taxon>Fabales</taxon>
        <taxon>Fabaceae</taxon>
        <taxon>Papilionoideae</taxon>
        <taxon>50 kb inversion clade</taxon>
        <taxon>NPAAA clade</taxon>
        <taxon>Hologalegina</taxon>
        <taxon>IRL clade</taxon>
        <taxon>Trifolieae</taxon>
        <taxon>Medicago</taxon>
    </lineage>
</organism>
<dbReference type="Gene3D" id="3.40.50.11320">
    <property type="match status" value="1"/>
</dbReference>
<sequence length="185" mass="21208">MADFQEANGKRGRSVLKSCSLELARLSELRSLQAIWLWLRSFFLGPCLYKLGRIRHGFGITGVVLIDFSDLIGKEFEEAGVLSESARSRKLTGLAIAYYMKNFAIRHFYLVLNYNDTNPNINMLPILKRIVQNNIPVWVFSGDQDSVVPLLGSRTLIRELADDLKFKITVPYGAWFRKDQIIIFF</sequence>
<dbReference type="GO" id="GO:0006508">
    <property type="term" value="P:proteolysis"/>
    <property type="evidence" value="ECO:0007669"/>
    <property type="project" value="InterPro"/>
</dbReference>
<protein>
    <submittedName>
        <fullName evidence="2">Serine carboxypeptidase-like protein</fullName>
    </submittedName>
</protein>